<evidence type="ECO:0000256" key="8">
    <source>
        <dbReference type="ARBA" id="ARBA00022804"/>
    </source>
</evidence>
<evidence type="ECO:0000256" key="5">
    <source>
        <dbReference type="ARBA" id="ARBA00022570"/>
    </source>
</evidence>
<evidence type="ECO:0000256" key="12">
    <source>
        <dbReference type="ARBA" id="ARBA00023296"/>
    </source>
</evidence>
<dbReference type="EMBL" id="KT945049">
    <property type="protein sequence ID" value="AMK01834.1"/>
    <property type="molecule type" value="Genomic_RNA"/>
</dbReference>
<keyword evidence="9" id="KW-0946">Virion</keyword>
<dbReference type="InterPro" id="IPR001742">
    <property type="entry name" value="Capsid_VP2_Orbivir"/>
</dbReference>
<keyword evidence="7" id="KW-1162">Viral penetration into host cytoplasm</keyword>
<protein>
    <recommendedName>
        <fullName evidence="3">Outer capsid protein VP2</fullName>
    </recommendedName>
</protein>
<accession>A0A126Q9E6</accession>
<keyword evidence="4" id="KW-0167">Capsid protein</keyword>
<name>A0A126Q9E6_BTV</name>
<reference evidence="13" key="1">
    <citation type="journal article" date="2016" name="Transbound. Emerg. Dis.">
        <title>Phylogenetic Characterization Genome Segment 2 of Bluetongue Virus Strains Belonging to Serotypes 5, 7 and 24 Isolated for the First Time in China During 2012 to 2014.</title>
        <authorList>
            <person name="Yang H."/>
            <person name="Xiao L."/>
            <person name="Wang J."/>
            <person name="Meng J."/>
            <person name="Lv M."/>
            <person name="Liao D."/>
            <person name="Song J."/>
            <person name="Gao L."/>
            <person name="Xiong H."/>
            <person name="He Y."/>
            <person name="Niu B."/>
            <person name="Chuang X."/>
            <person name="Li H."/>
        </authorList>
    </citation>
    <scope>NUCLEOTIDE SEQUENCE</scope>
    <source>
        <strain evidence="13">V137</strain>
    </source>
</reference>
<dbReference type="GO" id="GO:0019062">
    <property type="term" value="P:virion attachment to host cell"/>
    <property type="evidence" value="ECO:0007669"/>
    <property type="project" value="UniProtKB-KW"/>
</dbReference>
<sequence length="955" mass="110740">MEEFVIPVYSENEIPYTLLNRYLLAIRTDVKIDDVEKKHNVIKIPDSDMIDIPKISIVDALSYRPTRNDGIVVPRLLDITLRAYDDRKATKNAKGVEFMTNAKWMKWAIDDRMDIQPLKVTLDDHYSVNHQLFNCVVKAKPANADTIYYDYYPLESEMKKCNHTNLDMLRSLTTMEMYHILQGAAYGLKSTYELKAHAERENTGESYPIGERLLQIPRGTKIGSRGEPYNKFVSGLVKVTIKGKVPAEIREEMNQLNRIKEEWKSAAHDRSRIRALELCKILSTIGRKMLDAKEEPKDEMDLSTRFQFKLDEKFTKTDSEHINIFRAGGPATDDGRFYALIAIAATDTQKGRVWRMNPYPCLRGAIIAAECELGDVYFTLRQVYSWSLRPEYGQKEKPLEVNKYVFNRINLFDSDLTVGDQIVHWRYELYPPVETTYDDGYLCGSDKEDDELLCEVDEEKYKKMFEGMIEGGWDQERFKLHSILTDPNLLTIDFEKDAYLNSRSELVFPEYFDKWINSPMFNAKLRLAHGEIATRRANDPWNNRAVHGYIKTSTESLGYALGSYYDLRLQLFGDALSLEQRQSAIFEHLNKQVDFFALTGYAKDQVVCPHSGGAFYTFRRVALEILSNYEKLTPDLHEGLEHQTYTHPKINEHFNRFVLDMKDFSQLICFVFDHFFERHEQLRDVAEARRLVYLIQKSDGPERLDVLRKNFPNFFRRFMNLKDVKYIYDLNVINFLPLLFLIQDNISYWHRQWSVPVILFGDIIRLIPVEVGAYANRFGMKSFFNFTRFHPGDSKKKQNADDTHKEFGLICFEYYTKTKISQGGVDISVVTTKMDTLKVHLASLCSGIADSIVYTLPVAHPKKCVVLIVIGDDNVDMQTRSEQAISRYYYSRRHIAGVVSICISQDGGLKVYSTGIVKHRICEKSILKYKCKAILVRMPGYVFGNDELMTKLLNV</sequence>
<evidence type="ECO:0000256" key="9">
    <source>
        <dbReference type="ARBA" id="ARBA00022844"/>
    </source>
</evidence>
<keyword evidence="8" id="KW-1161">Viral attachment to host cell</keyword>
<evidence type="ECO:0000313" key="13">
    <source>
        <dbReference type="EMBL" id="AMK01834.1"/>
    </source>
</evidence>
<keyword evidence="10" id="KW-1164">Virus endocytosis by host</keyword>
<gene>
    <name evidence="13" type="primary">VP2</name>
</gene>
<dbReference type="Pfam" id="PF00898">
    <property type="entry name" value="Orbi_VP2"/>
    <property type="match status" value="1"/>
</dbReference>
<keyword evidence="12" id="KW-1160">Virus entry into host cell</keyword>
<keyword evidence="6" id="KW-0945">Host-virus interaction</keyword>
<evidence type="ECO:0000256" key="4">
    <source>
        <dbReference type="ARBA" id="ARBA00022561"/>
    </source>
</evidence>
<dbReference type="GO" id="GO:0075512">
    <property type="term" value="P:clathrin-dependent endocytosis of virus by host cell"/>
    <property type="evidence" value="ECO:0007669"/>
    <property type="project" value="UniProtKB-KW"/>
</dbReference>
<dbReference type="GO" id="GO:0005198">
    <property type="term" value="F:structural molecule activity"/>
    <property type="evidence" value="ECO:0007669"/>
    <property type="project" value="InterPro"/>
</dbReference>
<evidence type="ECO:0000256" key="7">
    <source>
        <dbReference type="ARBA" id="ARBA00022595"/>
    </source>
</evidence>
<evidence type="ECO:0000256" key="11">
    <source>
        <dbReference type="ARBA" id="ARBA00022996"/>
    </source>
</evidence>
<evidence type="ECO:0000256" key="6">
    <source>
        <dbReference type="ARBA" id="ARBA00022581"/>
    </source>
</evidence>
<comment type="similarity">
    <text evidence="2">Belongs to the orbivirus VP2 family.</text>
</comment>
<evidence type="ECO:0000256" key="1">
    <source>
        <dbReference type="ARBA" id="ARBA00004328"/>
    </source>
</evidence>
<comment type="subcellular location">
    <subcellularLocation>
        <location evidence="1">Virion</location>
    </subcellularLocation>
</comment>
<dbReference type="GO" id="GO:0039625">
    <property type="term" value="C:viral inner capsid"/>
    <property type="evidence" value="ECO:0007669"/>
    <property type="project" value="UniProtKB-KW"/>
</dbReference>
<evidence type="ECO:0000256" key="10">
    <source>
        <dbReference type="ARBA" id="ARBA00022890"/>
    </source>
</evidence>
<keyword evidence="11" id="KW-1153">Inner capsid protein</keyword>
<evidence type="ECO:0000256" key="3">
    <source>
        <dbReference type="ARBA" id="ARBA00015347"/>
    </source>
</evidence>
<keyword evidence="5" id="KW-1165">Clathrin-mediated endocytosis of virus by host</keyword>
<evidence type="ECO:0000256" key="2">
    <source>
        <dbReference type="ARBA" id="ARBA00008722"/>
    </source>
</evidence>
<organism evidence="13">
    <name type="scientific">Bluetongue virus 24</name>
    <dbReference type="NCBI Taxonomy" id="248915"/>
    <lineage>
        <taxon>Viruses</taxon>
        <taxon>Riboviria</taxon>
        <taxon>Orthornavirae</taxon>
        <taxon>Duplornaviricota</taxon>
        <taxon>Resentoviricetes</taxon>
        <taxon>Reovirales</taxon>
        <taxon>Sedoreoviridae</taxon>
        <taxon>Orbivirus</taxon>
        <taxon>Orbivirus caerulinguae</taxon>
        <taxon>Bluetongue virus</taxon>
    </lineage>
</organism>
<proteinExistence type="inferred from homology"/>